<organism evidence="2 3">
    <name type="scientific">Methanocella arvoryzae (strain DSM 22066 / NBRC 105507 / MRE50)</name>
    <dbReference type="NCBI Taxonomy" id="351160"/>
    <lineage>
        <taxon>Archaea</taxon>
        <taxon>Methanobacteriati</taxon>
        <taxon>Methanobacteriota</taxon>
        <taxon>Stenosarchaea group</taxon>
        <taxon>Methanomicrobia</taxon>
        <taxon>Methanocellales</taxon>
        <taxon>Methanocellaceae</taxon>
        <taxon>Methanocella</taxon>
    </lineage>
</organism>
<dbReference type="SUPFAM" id="SSF49367">
    <property type="entry name" value="Superoxide reductase-like"/>
    <property type="match status" value="1"/>
</dbReference>
<dbReference type="Gene3D" id="2.60.40.730">
    <property type="entry name" value="SOR catalytic domain"/>
    <property type="match status" value="1"/>
</dbReference>
<dbReference type="InterPro" id="IPR002742">
    <property type="entry name" value="Desulfoferrodoxin_Fe-bd_dom"/>
</dbReference>
<dbReference type="eggNOG" id="arCOG02147">
    <property type="taxonomic scope" value="Archaea"/>
</dbReference>
<name>Q0W5L1_METAR</name>
<proteinExistence type="predicted"/>
<dbReference type="KEGG" id="rci:RCIX995"/>
<evidence type="ECO:0000259" key="1">
    <source>
        <dbReference type="Pfam" id="PF01880"/>
    </source>
</evidence>
<dbReference type="Proteomes" id="UP000000663">
    <property type="component" value="Chromosome"/>
</dbReference>
<dbReference type="InterPro" id="IPR036073">
    <property type="entry name" value="Desulfoferrodoxin_Fe-bd_dom_sf"/>
</dbReference>
<protein>
    <recommendedName>
        <fullName evidence="1">Desulfoferrodoxin ferrous iron-binding domain-containing protein</fullName>
    </recommendedName>
</protein>
<dbReference type="GO" id="GO:0016491">
    <property type="term" value="F:oxidoreductase activity"/>
    <property type="evidence" value="ECO:0007669"/>
    <property type="project" value="InterPro"/>
</dbReference>
<keyword evidence="3" id="KW-1185">Reference proteome</keyword>
<dbReference type="Pfam" id="PF01880">
    <property type="entry name" value="Desulfoferrodox"/>
    <property type="match status" value="1"/>
</dbReference>
<dbReference type="EMBL" id="AM114193">
    <property type="protein sequence ID" value="CAJ36332.1"/>
    <property type="molecule type" value="Genomic_DNA"/>
</dbReference>
<dbReference type="AlphaFoldDB" id="Q0W5L1"/>
<evidence type="ECO:0000313" key="3">
    <source>
        <dbReference type="Proteomes" id="UP000000663"/>
    </source>
</evidence>
<sequence length="127" mass="14210">MIRMGWKWILLPCLALVLLLAASGIASADRAEVDVDAPDTARPGETVQVKLNVHHEDSAPGHYVDSVKLYDGDRLLKEWTYDNSNFERAEEWSVTYTGSFDRDVNLRAVVNCNLHGGEPDTEVIIVR</sequence>
<evidence type="ECO:0000313" key="2">
    <source>
        <dbReference type="EMBL" id="CAJ36332.1"/>
    </source>
</evidence>
<gene>
    <name evidence="2" type="ORF">RCIX995</name>
</gene>
<dbReference type="GO" id="GO:0005506">
    <property type="term" value="F:iron ion binding"/>
    <property type="evidence" value="ECO:0007669"/>
    <property type="project" value="InterPro"/>
</dbReference>
<feature type="domain" description="Desulfoferrodoxin ferrous iron-binding" evidence="1">
    <location>
        <begin position="35"/>
        <end position="116"/>
    </location>
</feature>
<reference evidence="2 3" key="1">
    <citation type="journal article" date="2006" name="Science">
        <title>Genome of rice cluster I archaea -- the key methane producers in the rice rhizosphere.</title>
        <authorList>
            <person name="Erkel C."/>
            <person name="Kube M."/>
            <person name="Reinhardt R."/>
            <person name="Liesack W."/>
        </authorList>
    </citation>
    <scope>NUCLEOTIDE SEQUENCE [LARGE SCALE GENOMIC DNA]</scope>
    <source>
        <strain evidence="3">DSM 22066 / NBRC 105507 / MRE50</strain>
    </source>
</reference>
<accession>Q0W5L1</accession>